<dbReference type="AlphaFoldDB" id="A0A6N6RKL4"/>
<evidence type="ECO:0000313" key="3">
    <source>
        <dbReference type="Proteomes" id="UP000468650"/>
    </source>
</evidence>
<evidence type="ECO:0000313" key="2">
    <source>
        <dbReference type="EMBL" id="KAB2810350.1"/>
    </source>
</evidence>
<evidence type="ECO:0000259" key="1">
    <source>
        <dbReference type="Pfam" id="PF09413"/>
    </source>
</evidence>
<organism evidence="2 3">
    <name type="scientific">Phaeocystidibacter luteus</name>
    <dbReference type="NCBI Taxonomy" id="911197"/>
    <lineage>
        <taxon>Bacteria</taxon>
        <taxon>Pseudomonadati</taxon>
        <taxon>Bacteroidota</taxon>
        <taxon>Flavobacteriia</taxon>
        <taxon>Flavobacteriales</taxon>
        <taxon>Phaeocystidibacteraceae</taxon>
        <taxon>Phaeocystidibacter</taxon>
    </lineage>
</organism>
<dbReference type="RefSeq" id="WP_151667139.1">
    <property type="nucleotide sequence ID" value="NZ_WBVO01000004.1"/>
</dbReference>
<name>A0A6N6RKL4_9FLAO</name>
<gene>
    <name evidence="2" type="ORF">F8C67_07115</name>
</gene>
<keyword evidence="3" id="KW-1185">Reference proteome</keyword>
<feature type="domain" description="DUF2007" evidence="1">
    <location>
        <begin position="14"/>
        <end position="66"/>
    </location>
</feature>
<dbReference type="Pfam" id="PF09413">
    <property type="entry name" value="DUF2007"/>
    <property type="match status" value="1"/>
</dbReference>
<protein>
    <submittedName>
        <fullName evidence="2">DUF2007 domain-containing protein</fullName>
    </submittedName>
</protein>
<comment type="caution">
    <text evidence="2">The sequence shown here is derived from an EMBL/GenBank/DDBJ whole genome shotgun (WGS) entry which is preliminary data.</text>
</comment>
<dbReference type="SUPFAM" id="SSF54913">
    <property type="entry name" value="GlnB-like"/>
    <property type="match status" value="1"/>
</dbReference>
<reference evidence="2 3" key="1">
    <citation type="submission" date="2019-09" db="EMBL/GenBank/DDBJ databases">
        <title>Genomes of family Cryomorphaceae.</title>
        <authorList>
            <person name="Bowman J.P."/>
        </authorList>
    </citation>
    <scope>NUCLEOTIDE SEQUENCE [LARGE SCALE GENOMIC DNA]</scope>
    <source>
        <strain evidence="2 3">LMG 25704</strain>
    </source>
</reference>
<dbReference type="InterPro" id="IPR018551">
    <property type="entry name" value="DUF2007"/>
</dbReference>
<dbReference type="Proteomes" id="UP000468650">
    <property type="component" value="Unassembled WGS sequence"/>
</dbReference>
<dbReference type="InterPro" id="IPR011322">
    <property type="entry name" value="N-reg_PII-like_a/b"/>
</dbReference>
<dbReference type="EMBL" id="WBVO01000004">
    <property type="protein sequence ID" value="KAB2810350.1"/>
    <property type="molecule type" value="Genomic_DNA"/>
</dbReference>
<dbReference type="Gene3D" id="3.30.70.790">
    <property type="entry name" value="UreE, C-terminal domain"/>
    <property type="match status" value="1"/>
</dbReference>
<accession>A0A6N6RKL4</accession>
<sequence>MEQQVTIAEYYDWSTAHIARSKLEAEGIPCIVLNSHTFSAYGGAVSLSLRVPKEAREHAIAVLADLDFGQGPLYL</sequence>
<proteinExistence type="predicted"/>
<dbReference type="OrthoDB" id="8480302at2"/>